<evidence type="ECO:0000256" key="1">
    <source>
        <dbReference type="SAM" id="SignalP"/>
    </source>
</evidence>
<dbReference type="EMBL" id="SOAM01000002">
    <property type="protein sequence ID" value="TDS77095.1"/>
    <property type="molecule type" value="Genomic_DNA"/>
</dbReference>
<dbReference type="OrthoDB" id="9779955at2"/>
<dbReference type="SUPFAM" id="SSF51445">
    <property type="entry name" value="(Trans)glycosidases"/>
    <property type="match status" value="1"/>
</dbReference>
<dbReference type="InterPro" id="IPR017853">
    <property type="entry name" value="GH"/>
</dbReference>
<protein>
    <submittedName>
        <fullName evidence="2">Uncharacterized protein</fullName>
    </submittedName>
</protein>
<organism evidence="2 3">
    <name type="scientific">Amnibacterium kyonggiense</name>
    <dbReference type="NCBI Taxonomy" id="595671"/>
    <lineage>
        <taxon>Bacteria</taxon>
        <taxon>Bacillati</taxon>
        <taxon>Actinomycetota</taxon>
        <taxon>Actinomycetes</taxon>
        <taxon>Micrococcales</taxon>
        <taxon>Microbacteriaceae</taxon>
        <taxon>Amnibacterium</taxon>
    </lineage>
</organism>
<dbReference type="Proteomes" id="UP000295344">
    <property type="component" value="Unassembled WGS sequence"/>
</dbReference>
<accession>A0A4R7FL43</accession>
<proteinExistence type="predicted"/>
<evidence type="ECO:0000313" key="2">
    <source>
        <dbReference type="EMBL" id="TDS77095.1"/>
    </source>
</evidence>
<keyword evidence="1" id="KW-0732">Signal</keyword>
<name>A0A4R7FL43_9MICO</name>
<feature type="chain" id="PRO_5020242851" evidence="1">
    <location>
        <begin position="27"/>
        <end position="372"/>
    </location>
</feature>
<dbReference type="Gene3D" id="2.60.40.2700">
    <property type="match status" value="1"/>
</dbReference>
<sequence>MLRRVLAVSAALAAALTGATGTAAWADAPTASTVATGHDVSYPQCGRDLPAVDDIAVVGVNAGTGTTTNPCLAEQLAWGDRFTDDGTLLRADVYVNTANPGHLGDWWPTADITRAGAPVTNPAGSCAGAEDAACAYVYGYSIGADDVAQRGVGDAAHRFWWLDVETMNSWSWDRKANLAAIEGMAAAIHAAGADVGIYSTPRQWDLIVGDATPSVVLAGAPSWIAGATTRAGALANCAAAPLTPGGRVRMVQWVEHGIDHDIACGVGVRGTRPVLRGSAEVGSPLTVGIGTWGPYGLAFDYVWTRDGVPIPDATDPAYTPTVDDVGTHIAVQVTGSRIGAPPLTLTSDAIAVSDPAEEQIAVNVARALRFAR</sequence>
<comment type="caution">
    <text evidence="2">The sequence shown here is derived from an EMBL/GenBank/DDBJ whole genome shotgun (WGS) entry which is preliminary data.</text>
</comment>
<gene>
    <name evidence="2" type="ORF">CLV52_2035</name>
</gene>
<keyword evidence="3" id="KW-1185">Reference proteome</keyword>
<reference evidence="2 3" key="1">
    <citation type="submission" date="2019-03" db="EMBL/GenBank/DDBJ databases">
        <title>Genomic Encyclopedia of Archaeal and Bacterial Type Strains, Phase II (KMG-II): from individual species to whole genera.</title>
        <authorList>
            <person name="Goeker M."/>
        </authorList>
    </citation>
    <scope>NUCLEOTIDE SEQUENCE [LARGE SCALE GENOMIC DNA]</scope>
    <source>
        <strain evidence="2 3">DSM 24782</strain>
    </source>
</reference>
<dbReference type="AlphaFoldDB" id="A0A4R7FL43"/>
<dbReference type="Gene3D" id="3.20.20.80">
    <property type="entry name" value="Glycosidases"/>
    <property type="match status" value="1"/>
</dbReference>
<feature type="signal peptide" evidence="1">
    <location>
        <begin position="1"/>
        <end position="26"/>
    </location>
</feature>
<evidence type="ECO:0000313" key="3">
    <source>
        <dbReference type="Proteomes" id="UP000295344"/>
    </source>
</evidence>
<dbReference type="RefSeq" id="WP_133766206.1">
    <property type="nucleotide sequence ID" value="NZ_BAAARP010000002.1"/>
</dbReference>